<feature type="transmembrane region" description="Helical" evidence="2">
    <location>
        <begin position="153"/>
        <end position="174"/>
    </location>
</feature>
<feature type="transmembrane region" description="Helical" evidence="2">
    <location>
        <begin position="20"/>
        <end position="43"/>
    </location>
</feature>
<feature type="transmembrane region" description="Helical" evidence="2">
    <location>
        <begin position="210"/>
        <end position="228"/>
    </location>
</feature>
<feature type="transmembrane region" description="Helical" evidence="2">
    <location>
        <begin position="240"/>
        <end position="263"/>
    </location>
</feature>
<dbReference type="EMBL" id="PKSG01000889">
    <property type="protein sequence ID" value="POR32198.1"/>
    <property type="molecule type" value="Genomic_DNA"/>
</dbReference>
<accession>A0A2S4KPU8</accession>
<proteinExistence type="predicted"/>
<organism evidence="3 4">
    <name type="scientific">Tolypocladium paradoxum</name>
    <dbReference type="NCBI Taxonomy" id="94208"/>
    <lineage>
        <taxon>Eukaryota</taxon>
        <taxon>Fungi</taxon>
        <taxon>Dikarya</taxon>
        <taxon>Ascomycota</taxon>
        <taxon>Pezizomycotina</taxon>
        <taxon>Sordariomycetes</taxon>
        <taxon>Hypocreomycetidae</taxon>
        <taxon>Hypocreales</taxon>
        <taxon>Ophiocordycipitaceae</taxon>
        <taxon>Tolypocladium</taxon>
    </lineage>
</organism>
<feature type="region of interest" description="Disordered" evidence="1">
    <location>
        <begin position="482"/>
        <end position="506"/>
    </location>
</feature>
<sequence>MGSEFGVHANPKPVAALDSVGIFWACWACIWTALLVAGMVYLVSRRHMPILRIRGLGLSLSAITLLHLYWITVQLAYILWPLAPANVEYWIMSIYLPFGIALFHASNSRFLHIAKAQKKYAQPGNHIDDGPAGSWRENGVVVRFRRLDYTSKILTVVGLGMLFQLFLAVFMYVVSRKWHSSWGIPGTEVTGTEMEQKREMGRGWEWWPSVFWQFFWAWIIAPVILWQARDIHDTQGWRVQTIACAIANLHATPMWLIALYVPAMEPVNKYWIPPQWIAVSIMMTEICTVFLPCWEVMRHQTLRQETLDSIAQWESNNTASRSGAKSLNSASTMVESMMSGWKSTNGSVKTNSGESILTMSALEYVLERNPAPLQEFSALRDFSGENIAFLTCVAEWKNSLPPAARHGAEGANDQNTRELVRERFNRALRIYVEFISTRDAEFPINISSQDLKKLENVFESSARILHGEKRDVDPVAPFDIPGFSIKPPSSPTTSSHSSEKASVVEGAQTEDRVQFWSDIPENLDETVFDDAEKSIKYLVLTNTWPKFVRHRRSSMDSFDAIAAGNDIVQLAREGQAK</sequence>
<dbReference type="InterPro" id="IPR036305">
    <property type="entry name" value="RGS_sf"/>
</dbReference>
<name>A0A2S4KPU8_9HYPO</name>
<keyword evidence="4" id="KW-1185">Reference proteome</keyword>
<feature type="transmembrane region" description="Helical" evidence="2">
    <location>
        <begin position="89"/>
        <end position="105"/>
    </location>
</feature>
<dbReference type="OrthoDB" id="5313079at2759"/>
<feature type="transmembrane region" description="Helical" evidence="2">
    <location>
        <begin position="275"/>
        <end position="294"/>
    </location>
</feature>
<keyword evidence="2" id="KW-0472">Membrane</keyword>
<dbReference type="STRING" id="94208.A0A2S4KPU8"/>
<evidence type="ECO:0000313" key="3">
    <source>
        <dbReference type="EMBL" id="POR32198.1"/>
    </source>
</evidence>
<comment type="caution">
    <text evidence="3">The sequence shown here is derived from an EMBL/GenBank/DDBJ whole genome shotgun (WGS) entry which is preliminary data.</text>
</comment>
<evidence type="ECO:0000256" key="1">
    <source>
        <dbReference type="SAM" id="MobiDB-lite"/>
    </source>
</evidence>
<evidence type="ECO:0008006" key="5">
    <source>
        <dbReference type="Google" id="ProtNLM"/>
    </source>
</evidence>
<keyword evidence="2" id="KW-0812">Transmembrane</keyword>
<reference evidence="3 4" key="1">
    <citation type="submission" date="2018-01" db="EMBL/GenBank/DDBJ databases">
        <title>Harnessing the power of phylogenomics to disentangle the directionality and signatures of interkingdom host jumping in the parasitic fungal genus Tolypocladium.</title>
        <authorList>
            <person name="Quandt C.A."/>
            <person name="Patterson W."/>
            <person name="Spatafora J.W."/>
        </authorList>
    </citation>
    <scope>NUCLEOTIDE SEQUENCE [LARGE SCALE GENOMIC DNA]</scope>
    <source>
        <strain evidence="3 4">NRBC 100945</strain>
    </source>
</reference>
<dbReference type="InterPro" id="IPR044926">
    <property type="entry name" value="RGS_subdomain_2"/>
</dbReference>
<evidence type="ECO:0000313" key="4">
    <source>
        <dbReference type="Proteomes" id="UP000237481"/>
    </source>
</evidence>
<gene>
    <name evidence="3" type="ORF">TPAR_07584</name>
</gene>
<keyword evidence="2" id="KW-1133">Transmembrane helix</keyword>
<dbReference type="Gene3D" id="1.10.167.10">
    <property type="entry name" value="Regulator of G-protein Signalling 4, domain 2"/>
    <property type="match status" value="1"/>
</dbReference>
<feature type="transmembrane region" description="Helical" evidence="2">
    <location>
        <begin position="55"/>
        <end position="77"/>
    </location>
</feature>
<dbReference type="SUPFAM" id="SSF48097">
    <property type="entry name" value="Regulator of G-protein signaling, RGS"/>
    <property type="match status" value="1"/>
</dbReference>
<dbReference type="AlphaFoldDB" id="A0A2S4KPU8"/>
<protein>
    <recommendedName>
        <fullName evidence="5">RGS domain-containing protein</fullName>
    </recommendedName>
</protein>
<dbReference type="Proteomes" id="UP000237481">
    <property type="component" value="Unassembled WGS sequence"/>
</dbReference>
<evidence type="ECO:0000256" key="2">
    <source>
        <dbReference type="SAM" id="Phobius"/>
    </source>
</evidence>